<dbReference type="EMBL" id="KL367474">
    <property type="protein sequence ID" value="KFD73212.1"/>
    <property type="molecule type" value="Genomic_DNA"/>
</dbReference>
<name>A0A085NUR6_9BILA</name>
<feature type="region of interest" description="Disordered" evidence="2">
    <location>
        <begin position="1"/>
        <end position="22"/>
    </location>
</feature>
<dbReference type="GO" id="GO:0006364">
    <property type="term" value="P:rRNA processing"/>
    <property type="evidence" value="ECO:0007669"/>
    <property type="project" value="TreeGrafter"/>
</dbReference>
<dbReference type="OrthoDB" id="5135119at2759"/>
<dbReference type="GO" id="GO:1990904">
    <property type="term" value="C:ribonucleoprotein complex"/>
    <property type="evidence" value="ECO:0007669"/>
    <property type="project" value="TreeGrafter"/>
</dbReference>
<organism evidence="4">
    <name type="scientific">Trichuris suis</name>
    <name type="common">pig whipworm</name>
    <dbReference type="NCBI Taxonomy" id="68888"/>
    <lineage>
        <taxon>Eukaryota</taxon>
        <taxon>Metazoa</taxon>
        <taxon>Ecdysozoa</taxon>
        <taxon>Nematoda</taxon>
        <taxon>Enoplea</taxon>
        <taxon>Dorylaimia</taxon>
        <taxon>Trichinellida</taxon>
        <taxon>Trichuridae</taxon>
        <taxon>Trichuris</taxon>
    </lineage>
</organism>
<evidence type="ECO:0000256" key="1">
    <source>
        <dbReference type="ARBA" id="ARBA00008511"/>
    </source>
</evidence>
<dbReference type="GO" id="GO:0097255">
    <property type="term" value="C:R2TP complex"/>
    <property type="evidence" value="ECO:0007669"/>
    <property type="project" value="TreeGrafter"/>
</dbReference>
<dbReference type="AlphaFoldDB" id="A0A085NUR6"/>
<evidence type="ECO:0000313" key="4">
    <source>
        <dbReference type="EMBL" id="KFD73212.1"/>
    </source>
</evidence>
<dbReference type="GO" id="GO:0000492">
    <property type="term" value="P:box C/D snoRNP assembly"/>
    <property type="evidence" value="ECO:0007669"/>
    <property type="project" value="TreeGrafter"/>
</dbReference>
<gene>
    <name evidence="4" type="ORF">M514_04778</name>
</gene>
<dbReference type="Proteomes" id="UP000030758">
    <property type="component" value="Unassembled WGS sequence"/>
</dbReference>
<dbReference type="GO" id="GO:0005737">
    <property type="term" value="C:cytoplasm"/>
    <property type="evidence" value="ECO:0007669"/>
    <property type="project" value="TreeGrafter"/>
</dbReference>
<evidence type="ECO:0000256" key="2">
    <source>
        <dbReference type="SAM" id="MobiDB-lite"/>
    </source>
</evidence>
<comment type="similarity">
    <text evidence="1">Belongs to the PIH1 family.</text>
</comment>
<dbReference type="PANTHER" id="PTHR22997:SF6">
    <property type="entry name" value="PIH1 DOMAIN-CONTAINING PROTEIN 2"/>
    <property type="match status" value="1"/>
</dbReference>
<dbReference type="InterPro" id="IPR012981">
    <property type="entry name" value="PIH1_N"/>
</dbReference>
<feature type="domain" description="PIH1 N-terminal" evidence="3">
    <location>
        <begin position="35"/>
        <end position="154"/>
    </location>
</feature>
<sequence>MESSQDLASRSNLQRANRTESNVKRDGMVSTCVMPVFAFRSRTSLGKVVYLKFCTCDSIPCPQLLSDIELAQIISSPEPEKYRVPIHVGDRRSFTDKSGRNGDLYCITFSRTFYEKRLTTSELYHQFFVCLAVQEVENKHNITVDRSKLRQLRNVAELGEESVWITENRPYVEEISSSTSVKLSPTLGLRLPSPYYEIKRISDNDGGRLLALFRLNGVTDIEEIQLMSSQRRLRLVVPKHYHVDVMLPLQFDATSTEAVFNPKDSTLKAEFRLIQK</sequence>
<reference evidence="4" key="1">
    <citation type="journal article" date="2014" name="Nat. Genet.">
        <title>Genome and transcriptome of the porcine whipworm Trichuris suis.</title>
        <authorList>
            <person name="Jex A.R."/>
            <person name="Nejsum P."/>
            <person name="Schwarz E.M."/>
            <person name="Hu L."/>
            <person name="Young N.D."/>
            <person name="Hall R.S."/>
            <person name="Korhonen P.K."/>
            <person name="Liao S."/>
            <person name="Thamsborg S."/>
            <person name="Xia J."/>
            <person name="Xu P."/>
            <person name="Wang S."/>
            <person name="Scheerlinck J.P."/>
            <person name="Hofmann A."/>
            <person name="Sternberg P.W."/>
            <person name="Wang J."/>
            <person name="Gasser R.B."/>
        </authorList>
    </citation>
    <scope>NUCLEOTIDE SEQUENCE [LARGE SCALE GENOMIC DNA]</scope>
    <source>
        <strain evidence="4">DCEP-RM93F</strain>
    </source>
</reference>
<proteinExistence type="inferred from homology"/>
<dbReference type="PANTHER" id="PTHR22997">
    <property type="entry name" value="PIH1 DOMAIN-CONTAINING PROTEIN 1"/>
    <property type="match status" value="1"/>
</dbReference>
<dbReference type="InterPro" id="IPR050734">
    <property type="entry name" value="PIH1/Kintoun_subfamily"/>
</dbReference>
<protein>
    <recommendedName>
        <fullName evidence="3">PIH1 N-terminal domain-containing protein</fullName>
    </recommendedName>
</protein>
<evidence type="ECO:0000259" key="3">
    <source>
        <dbReference type="Pfam" id="PF08190"/>
    </source>
</evidence>
<feature type="compositionally biased region" description="Polar residues" evidence="2">
    <location>
        <begin position="1"/>
        <end position="16"/>
    </location>
</feature>
<dbReference type="Pfam" id="PF08190">
    <property type="entry name" value="PIH1"/>
    <property type="match status" value="1"/>
</dbReference>
<accession>A0A085NUR6</accession>